<gene>
    <name evidence="1" type="primary">RvY_09367-1</name>
    <name evidence="1" type="synonym">RvY_09367.1</name>
    <name evidence="1" type="ORF">RvY_09367</name>
</gene>
<proteinExistence type="predicted"/>
<sequence length="56" mass="5901">MKKLGATLTPSASEDIPDTPPFSACIAMTRNVPNNNTSSLCTGTDNPCISLKDQEC</sequence>
<keyword evidence="2" id="KW-1185">Reference proteome</keyword>
<dbReference type="EMBL" id="BDGG01000004">
    <property type="protein sequence ID" value="GAU98188.1"/>
    <property type="molecule type" value="Genomic_DNA"/>
</dbReference>
<dbReference type="Proteomes" id="UP000186922">
    <property type="component" value="Unassembled WGS sequence"/>
</dbReference>
<dbReference type="AlphaFoldDB" id="A0A1D1VI76"/>
<evidence type="ECO:0000313" key="1">
    <source>
        <dbReference type="EMBL" id="GAU98188.1"/>
    </source>
</evidence>
<organism evidence="1 2">
    <name type="scientific">Ramazzottius varieornatus</name>
    <name type="common">Water bear</name>
    <name type="synonym">Tardigrade</name>
    <dbReference type="NCBI Taxonomy" id="947166"/>
    <lineage>
        <taxon>Eukaryota</taxon>
        <taxon>Metazoa</taxon>
        <taxon>Ecdysozoa</taxon>
        <taxon>Tardigrada</taxon>
        <taxon>Eutardigrada</taxon>
        <taxon>Parachela</taxon>
        <taxon>Hypsibioidea</taxon>
        <taxon>Ramazzottiidae</taxon>
        <taxon>Ramazzottius</taxon>
    </lineage>
</organism>
<comment type="caution">
    <text evidence="1">The sequence shown here is derived from an EMBL/GenBank/DDBJ whole genome shotgun (WGS) entry which is preliminary data.</text>
</comment>
<reference evidence="1 2" key="1">
    <citation type="journal article" date="2016" name="Nat. Commun.">
        <title>Extremotolerant tardigrade genome and improved radiotolerance of human cultured cells by tardigrade-unique protein.</title>
        <authorList>
            <person name="Hashimoto T."/>
            <person name="Horikawa D.D."/>
            <person name="Saito Y."/>
            <person name="Kuwahara H."/>
            <person name="Kozuka-Hata H."/>
            <person name="Shin-I T."/>
            <person name="Minakuchi Y."/>
            <person name="Ohishi K."/>
            <person name="Motoyama A."/>
            <person name="Aizu T."/>
            <person name="Enomoto A."/>
            <person name="Kondo K."/>
            <person name="Tanaka S."/>
            <person name="Hara Y."/>
            <person name="Koshikawa S."/>
            <person name="Sagara H."/>
            <person name="Miura T."/>
            <person name="Yokobori S."/>
            <person name="Miyagawa K."/>
            <person name="Suzuki Y."/>
            <person name="Kubo T."/>
            <person name="Oyama M."/>
            <person name="Kohara Y."/>
            <person name="Fujiyama A."/>
            <person name="Arakawa K."/>
            <person name="Katayama T."/>
            <person name="Toyoda A."/>
            <person name="Kunieda T."/>
        </authorList>
    </citation>
    <scope>NUCLEOTIDE SEQUENCE [LARGE SCALE GENOMIC DNA]</scope>
    <source>
        <strain evidence="1 2">YOKOZUNA-1</strain>
    </source>
</reference>
<evidence type="ECO:0000313" key="2">
    <source>
        <dbReference type="Proteomes" id="UP000186922"/>
    </source>
</evidence>
<name>A0A1D1VI76_RAMVA</name>
<protein>
    <submittedName>
        <fullName evidence="1">Uncharacterized protein</fullName>
    </submittedName>
</protein>
<accession>A0A1D1VI76</accession>